<dbReference type="PANTHER" id="PTHR31744:SF220">
    <property type="entry name" value="LOW QUALITY PROTEIN: NAC DOMAIN-CONTAINING PROTEIN 90-LIKE"/>
    <property type="match status" value="1"/>
</dbReference>
<evidence type="ECO:0000256" key="1">
    <source>
        <dbReference type="ARBA" id="ARBA00023015"/>
    </source>
</evidence>
<dbReference type="EMBL" id="JACEGQ020000009">
    <property type="protein sequence ID" value="KAH8499328.1"/>
    <property type="molecule type" value="Genomic_DNA"/>
</dbReference>
<protein>
    <recommendedName>
        <fullName evidence="5">NAC domain-containing protein</fullName>
    </recommendedName>
</protein>
<accession>A0A8T2Y2H5</accession>
<dbReference type="PROSITE" id="PS51005">
    <property type="entry name" value="NAC"/>
    <property type="match status" value="1"/>
</dbReference>
<gene>
    <name evidence="6" type="ORF">H0E87_018018</name>
</gene>
<feature type="domain" description="NAC" evidence="5">
    <location>
        <begin position="59"/>
        <end position="216"/>
    </location>
</feature>
<dbReference type="InterPro" id="IPR003441">
    <property type="entry name" value="NAC-dom"/>
</dbReference>
<evidence type="ECO:0000259" key="5">
    <source>
        <dbReference type="PROSITE" id="PS51005"/>
    </source>
</evidence>
<evidence type="ECO:0000256" key="4">
    <source>
        <dbReference type="ARBA" id="ARBA00023242"/>
    </source>
</evidence>
<dbReference type="Gene3D" id="2.170.150.80">
    <property type="entry name" value="NAC domain"/>
    <property type="match status" value="1"/>
</dbReference>
<sequence length="305" mass="34611">MFPPITDFAFFSHFTRQIHLLLFFHRQSVSLCVYISIHSSGKQKEYQNTRTTSARMEELPLGYRFYPTEEELVSFYLHNKLEGTRQELQRVIPEISIYDIEPGDLPQLSGELCRGNTEQWFFFTPRQAREARGGRPNRTTATGYWKATGSPGYVYSSDNRVIGLKKTMVFYIGKAPTGRKTKWKMNEYRAIEVHESSRNATSKLRHEFSLCRVYVVSGSFRAFDRRPLEAVSRGTQHLLGGTHLGDAATTPAQDPITVEMTSSPETSYSGGDHVDYPGTAASANWGLILHGNDRNNWIGPAQIDL</sequence>
<evidence type="ECO:0000256" key="3">
    <source>
        <dbReference type="ARBA" id="ARBA00023163"/>
    </source>
</evidence>
<name>A0A8T2Y2H5_POPDE</name>
<evidence type="ECO:0000313" key="7">
    <source>
        <dbReference type="Proteomes" id="UP000807159"/>
    </source>
</evidence>
<dbReference type="InterPro" id="IPR036093">
    <property type="entry name" value="NAC_dom_sf"/>
</dbReference>
<evidence type="ECO:0000313" key="6">
    <source>
        <dbReference type="EMBL" id="KAH8499328.1"/>
    </source>
</evidence>
<dbReference type="PANTHER" id="PTHR31744">
    <property type="entry name" value="PROTEIN CUP-SHAPED COTYLEDON 2-RELATED"/>
    <property type="match status" value="1"/>
</dbReference>
<reference evidence="6" key="1">
    <citation type="journal article" date="2021" name="J. Hered.">
        <title>Genome Assembly of Salicaceae Populus deltoides (Eastern Cottonwood) I-69 Based on Nanopore Sequencing and Hi-C Technologies.</title>
        <authorList>
            <person name="Bai S."/>
            <person name="Wu H."/>
            <person name="Zhang J."/>
            <person name="Pan Z."/>
            <person name="Zhao W."/>
            <person name="Li Z."/>
            <person name="Tong C."/>
        </authorList>
    </citation>
    <scope>NUCLEOTIDE SEQUENCE</scope>
    <source>
        <tissue evidence="6">Leaf</tissue>
    </source>
</reference>
<dbReference type="GO" id="GO:0003677">
    <property type="term" value="F:DNA binding"/>
    <property type="evidence" value="ECO:0007669"/>
    <property type="project" value="UniProtKB-KW"/>
</dbReference>
<proteinExistence type="predicted"/>
<keyword evidence="1" id="KW-0805">Transcription regulation</keyword>
<keyword evidence="2" id="KW-0238">DNA-binding</keyword>
<dbReference type="GO" id="GO:0006355">
    <property type="term" value="P:regulation of DNA-templated transcription"/>
    <property type="evidence" value="ECO:0007669"/>
    <property type="project" value="InterPro"/>
</dbReference>
<keyword evidence="4" id="KW-0539">Nucleus</keyword>
<dbReference type="AlphaFoldDB" id="A0A8T2Y2H5"/>
<evidence type="ECO:0000256" key="2">
    <source>
        <dbReference type="ARBA" id="ARBA00023125"/>
    </source>
</evidence>
<keyword evidence="3" id="KW-0804">Transcription</keyword>
<dbReference type="Pfam" id="PF02365">
    <property type="entry name" value="NAM"/>
    <property type="match status" value="1"/>
</dbReference>
<organism evidence="6 7">
    <name type="scientific">Populus deltoides</name>
    <name type="common">Eastern poplar</name>
    <name type="synonym">Eastern cottonwood</name>
    <dbReference type="NCBI Taxonomy" id="3696"/>
    <lineage>
        <taxon>Eukaryota</taxon>
        <taxon>Viridiplantae</taxon>
        <taxon>Streptophyta</taxon>
        <taxon>Embryophyta</taxon>
        <taxon>Tracheophyta</taxon>
        <taxon>Spermatophyta</taxon>
        <taxon>Magnoliopsida</taxon>
        <taxon>eudicotyledons</taxon>
        <taxon>Gunneridae</taxon>
        <taxon>Pentapetalae</taxon>
        <taxon>rosids</taxon>
        <taxon>fabids</taxon>
        <taxon>Malpighiales</taxon>
        <taxon>Salicaceae</taxon>
        <taxon>Saliceae</taxon>
        <taxon>Populus</taxon>
    </lineage>
</organism>
<comment type="caution">
    <text evidence="6">The sequence shown here is derived from an EMBL/GenBank/DDBJ whole genome shotgun (WGS) entry which is preliminary data.</text>
</comment>
<keyword evidence="7" id="KW-1185">Reference proteome</keyword>
<dbReference type="SUPFAM" id="SSF101941">
    <property type="entry name" value="NAC domain"/>
    <property type="match status" value="1"/>
</dbReference>
<dbReference type="Proteomes" id="UP000807159">
    <property type="component" value="Chromosome 9"/>
</dbReference>